<sequence>MALCFLGSPARAASQQPFRVGPPADWVKPLSLPAKPGASSPGAEAAGTLYLLSDEQVRVTDKTVQRYLHTAHQVLSTGGVEDASNVTTTFDPSYQRLTLHGVWRIRDGQRQDVLRPAELKVIQQENELQLRLYNGTLSVVAFLRDVRVGDIIEVAYTLEGSNSVFGGRFADTVDTSFGVPVVHWRYRLLWPEKRSLFMRDHGNVEARRTESLRDGVRELSWERQDAPRVERDDAVPAWHDVYPWIQLSEYETWGEVARWASSLFQVTTRSKELEQQVQLLAKEPSTEARFLAALRFVQDEVRYLGIELGPNTHQPFPPHEVLTRRFGDCKDKSLLLVTLLAGLGIEARPALVNTYLEHGLDAWHPTSRAFDHVIVRATVDGREYWVDPTSTLERGPLAGYAPPEFARALVVDPATTALVEIPRPQLNEPTTVVEETYHAMDRWKEGTLRVVTTRTGSDANRMRRELATTSMADLSRSYLNFYARVDPKIRQGSPMAVEDDEKRNVLILREHYVIDRFWANGGRRDFEGAFIETQLWEPAITRRTMPLAIQHPVHLLHRITLHGPDTLDVRSSHSSVMGPAFRVDFGVEPRGSRLVLDYRYRSLASVVEPQRIEEHLKAVRSTRDQIGYWVKLGTTANPGVTRGEYDSLGCVAVSVVLLVCLAFVVLPRSPRALWGQLRARLRKRAFVRKLVSSAGDTAQSAIPISGPEALRASLRKQRCDCGAGGPDPLAPLRHEAIVFGERHLTLVQWRCPSCSQERRVYFEDTVSRAA</sequence>
<accession>A0ABU5HGM6</accession>
<dbReference type="Proteomes" id="UP001291309">
    <property type="component" value="Unassembled WGS sequence"/>
</dbReference>
<evidence type="ECO:0000313" key="2">
    <source>
        <dbReference type="EMBL" id="MDY7232609.1"/>
    </source>
</evidence>
<dbReference type="InterPro" id="IPR024618">
    <property type="entry name" value="DUF3857"/>
</dbReference>
<gene>
    <name evidence="2" type="ORF">SYV04_39850</name>
</gene>
<keyword evidence="3" id="KW-1185">Reference proteome</keyword>
<organism evidence="2 3">
    <name type="scientific">Hyalangium rubrum</name>
    <dbReference type="NCBI Taxonomy" id="3103134"/>
    <lineage>
        <taxon>Bacteria</taxon>
        <taxon>Pseudomonadati</taxon>
        <taxon>Myxococcota</taxon>
        <taxon>Myxococcia</taxon>
        <taxon>Myxococcales</taxon>
        <taxon>Cystobacterineae</taxon>
        <taxon>Archangiaceae</taxon>
        <taxon>Hyalangium</taxon>
    </lineage>
</organism>
<feature type="domain" description="Transglutaminase-like" evidence="1">
    <location>
        <begin position="321"/>
        <end position="390"/>
    </location>
</feature>
<reference evidence="2 3" key="1">
    <citation type="submission" date="2023-12" db="EMBL/GenBank/DDBJ databases">
        <title>the genome sequence of Hyalangium sp. s54d21.</title>
        <authorList>
            <person name="Zhang X."/>
        </authorList>
    </citation>
    <scope>NUCLEOTIDE SEQUENCE [LARGE SCALE GENOMIC DNA]</scope>
    <source>
        <strain evidence="3">s54d21</strain>
    </source>
</reference>
<dbReference type="InterPro" id="IPR002931">
    <property type="entry name" value="Transglutaminase-like"/>
</dbReference>
<dbReference type="Pfam" id="PF01841">
    <property type="entry name" value="Transglut_core"/>
    <property type="match status" value="1"/>
</dbReference>
<dbReference type="Pfam" id="PF12969">
    <property type="entry name" value="DUF3857"/>
    <property type="match status" value="1"/>
</dbReference>
<dbReference type="InterPro" id="IPR038765">
    <property type="entry name" value="Papain-like_cys_pep_sf"/>
</dbReference>
<dbReference type="Gene3D" id="3.10.620.30">
    <property type="match status" value="1"/>
</dbReference>
<dbReference type="SUPFAM" id="SSF54001">
    <property type="entry name" value="Cysteine proteinases"/>
    <property type="match status" value="1"/>
</dbReference>
<dbReference type="Gene3D" id="2.60.40.3140">
    <property type="match status" value="1"/>
</dbReference>
<comment type="caution">
    <text evidence="2">The sequence shown here is derived from an EMBL/GenBank/DDBJ whole genome shotgun (WGS) entry which is preliminary data.</text>
</comment>
<evidence type="ECO:0000259" key="1">
    <source>
        <dbReference type="SMART" id="SM00460"/>
    </source>
</evidence>
<proteinExistence type="predicted"/>
<dbReference type="SMART" id="SM00460">
    <property type="entry name" value="TGc"/>
    <property type="match status" value="1"/>
</dbReference>
<evidence type="ECO:0000313" key="3">
    <source>
        <dbReference type="Proteomes" id="UP001291309"/>
    </source>
</evidence>
<protein>
    <submittedName>
        <fullName evidence="2">DUF3857 domain-containing protein</fullName>
    </submittedName>
</protein>
<dbReference type="RefSeq" id="WP_321551321.1">
    <property type="nucleotide sequence ID" value="NZ_JAXIVS010000021.1"/>
</dbReference>
<name>A0ABU5HGM6_9BACT</name>
<dbReference type="EMBL" id="JAXIVS010000021">
    <property type="protein sequence ID" value="MDY7232609.1"/>
    <property type="molecule type" value="Genomic_DNA"/>
</dbReference>